<dbReference type="PRINTS" id="PR00033">
    <property type="entry name" value="HTHASNC"/>
</dbReference>
<dbReference type="InterPro" id="IPR019888">
    <property type="entry name" value="Tscrpt_reg_AsnC-like"/>
</dbReference>
<evidence type="ECO:0000313" key="6">
    <source>
        <dbReference type="Proteomes" id="UP001628220"/>
    </source>
</evidence>
<dbReference type="SUPFAM" id="SSF54909">
    <property type="entry name" value="Dimeric alpha+beta barrel"/>
    <property type="match status" value="1"/>
</dbReference>
<comment type="caution">
    <text evidence="5">The sequence shown here is derived from an EMBL/GenBank/DDBJ whole genome shotgun (WGS) entry which is preliminary data.</text>
</comment>
<reference evidence="5 6" key="1">
    <citation type="journal article" date="2025" name="Int. J. Syst. Evol. Microbiol.">
        <title>Desulfovibrio falkowii sp. nov., Porphyromonas miyakawae sp. nov., Mediterraneibacter flintii sp. nov. and Owariibacterium komagatae gen. nov., sp. nov., isolated from human faeces.</title>
        <authorList>
            <person name="Hamaguchi T."/>
            <person name="Ohara M."/>
            <person name="Hisatomi A."/>
            <person name="Sekiguchi K."/>
            <person name="Takeda J.I."/>
            <person name="Ueyama J."/>
            <person name="Ito M."/>
            <person name="Nishiwaki H."/>
            <person name="Ogi T."/>
            <person name="Hirayama M."/>
            <person name="Ohkuma M."/>
            <person name="Sakamoto M."/>
            <person name="Ohno K."/>
        </authorList>
    </citation>
    <scope>NUCLEOTIDE SEQUENCE [LARGE SCALE GENOMIC DNA]</scope>
    <source>
        <strain evidence="5 6">13CB11C</strain>
    </source>
</reference>
<organism evidence="5 6">
    <name type="scientific">Porphyromonas miyakawae</name>
    <dbReference type="NCBI Taxonomy" id="3137470"/>
    <lineage>
        <taxon>Bacteria</taxon>
        <taxon>Pseudomonadati</taxon>
        <taxon>Bacteroidota</taxon>
        <taxon>Bacteroidia</taxon>
        <taxon>Bacteroidales</taxon>
        <taxon>Porphyromonadaceae</taxon>
        <taxon>Porphyromonas</taxon>
    </lineage>
</organism>
<dbReference type="SUPFAM" id="SSF46785">
    <property type="entry name" value="Winged helix' DNA-binding domain"/>
    <property type="match status" value="1"/>
</dbReference>
<feature type="domain" description="HTH asnC-type" evidence="4">
    <location>
        <begin position="5"/>
        <end position="66"/>
    </location>
</feature>
<dbReference type="InterPro" id="IPR036388">
    <property type="entry name" value="WH-like_DNA-bd_sf"/>
</dbReference>
<keyword evidence="6" id="KW-1185">Reference proteome</keyword>
<keyword evidence="2" id="KW-0238">DNA-binding</keyword>
<evidence type="ECO:0000259" key="4">
    <source>
        <dbReference type="PROSITE" id="PS50956"/>
    </source>
</evidence>
<proteinExistence type="predicted"/>
<dbReference type="InterPro" id="IPR011008">
    <property type="entry name" value="Dimeric_a/b-barrel"/>
</dbReference>
<gene>
    <name evidence="5" type="ORF">Tsumi_13680</name>
</gene>
<name>A0ABQ0E3G0_9PORP</name>
<dbReference type="InterPro" id="IPR036390">
    <property type="entry name" value="WH_DNA-bd_sf"/>
</dbReference>
<evidence type="ECO:0000313" key="5">
    <source>
        <dbReference type="EMBL" id="GAB1252262.1"/>
    </source>
</evidence>
<dbReference type="Pfam" id="PF01037">
    <property type="entry name" value="AsnC_trans_reg"/>
    <property type="match status" value="1"/>
</dbReference>
<evidence type="ECO:0000256" key="3">
    <source>
        <dbReference type="ARBA" id="ARBA00023163"/>
    </source>
</evidence>
<keyword evidence="3" id="KW-0804">Transcription</keyword>
<dbReference type="InterPro" id="IPR000485">
    <property type="entry name" value="AsnC-type_HTH_dom"/>
</dbReference>
<dbReference type="InterPro" id="IPR011991">
    <property type="entry name" value="ArsR-like_HTH"/>
</dbReference>
<dbReference type="Pfam" id="PF13412">
    <property type="entry name" value="HTH_24"/>
    <property type="match status" value="1"/>
</dbReference>
<dbReference type="SMART" id="SM00344">
    <property type="entry name" value="HTH_ASNC"/>
    <property type="match status" value="1"/>
</dbReference>
<protein>
    <submittedName>
        <fullName evidence="5">Lrp/AsnC ligand binding domain-containing protein</fullName>
    </submittedName>
</protein>
<sequence>MEMKFDNLDLKILSIVSQNARVPVKEIAERCDVSRAAVHQHLARMRANKMIADRGFRVNPRDLGYGICTFVGIRLEKASMYKAVVPCIEAIPEVVECHYTTGAYSLLIKLYATDNVHLMEILSDRIQSIKGVSSTEAMVSLEEGFLRNLPIPEVSNMPSRRRKSR</sequence>
<dbReference type="Gene3D" id="1.10.10.10">
    <property type="entry name" value="Winged helix-like DNA-binding domain superfamily/Winged helix DNA-binding domain"/>
    <property type="match status" value="1"/>
</dbReference>
<accession>A0ABQ0E3G0</accession>
<dbReference type="CDD" id="cd00090">
    <property type="entry name" value="HTH_ARSR"/>
    <property type="match status" value="1"/>
</dbReference>
<evidence type="ECO:0000256" key="1">
    <source>
        <dbReference type="ARBA" id="ARBA00023015"/>
    </source>
</evidence>
<dbReference type="InterPro" id="IPR019887">
    <property type="entry name" value="Tscrpt_reg_AsnC/Lrp_C"/>
</dbReference>
<dbReference type="Proteomes" id="UP001628220">
    <property type="component" value="Unassembled WGS sequence"/>
</dbReference>
<dbReference type="EMBL" id="BAAFSF010000004">
    <property type="protein sequence ID" value="GAB1252262.1"/>
    <property type="molecule type" value="Genomic_DNA"/>
</dbReference>
<evidence type="ECO:0000256" key="2">
    <source>
        <dbReference type="ARBA" id="ARBA00023125"/>
    </source>
</evidence>
<dbReference type="PANTHER" id="PTHR30154">
    <property type="entry name" value="LEUCINE-RESPONSIVE REGULATORY PROTEIN"/>
    <property type="match status" value="1"/>
</dbReference>
<dbReference type="PANTHER" id="PTHR30154:SF34">
    <property type="entry name" value="TRANSCRIPTIONAL REGULATOR AZLB"/>
    <property type="match status" value="1"/>
</dbReference>
<dbReference type="Gene3D" id="3.30.70.920">
    <property type="match status" value="1"/>
</dbReference>
<keyword evidence="1" id="KW-0805">Transcription regulation</keyword>
<dbReference type="PROSITE" id="PS50956">
    <property type="entry name" value="HTH_ASNC_2"/>
    <property type="match status" value="1"/>
</dbReference>